<proteinExistence type="predicted"/>
<name>A0A9W6WBE4_9ACTN</name>
<comment type="caution">
    <text evidence="1">The sequence shown here is derived from an EMBL/GenBank/DDBJ whole genome shotgun (WGS) entry which is preliminary data.</text>
</comment>
<keyword evidence="2" id="KW-1185">Reference proteome</keyword>
<dbReference type="RefSeq" id="WP_285663800.1">
    <property type="nucleotide sequence ID" value="NZ_BSTX01000002.1"/>
</dbReference>
<evidence type="ECO:0000313" key="1">
    <source>
        <dbReference type="EMBL" id="GLZ78650.1"/>
    </source>
</evidence>
<sequence length="64" mass="7077">MKATMGRMTDRVLSLFAPPAKATASSLVVWKDCINNTSCGRYGNRWLIYNADGTTRWGSCCTPM</sequence>
<dbReference type="Proteomes" id="UP001165079">
    <property type="component" value="Unassembled WGS sequence"/>
</dbReference>
<organism evidence="1 2">
    <name type="scientific">Actinorhabdospora filicis</name>
    <dbReference type="NCBI Taxonomy" id="1785913"/>
    <lineage>
        <taxon>Bacteria</taxon>
        <taxon>Bacillati</taxon>
        <taxon>Actinomycetota</taxon>
        <taxon>Actinomycetes</taxon>
        <taxon>Micromonosporales</taxon>
        <taxon>Micromonosporaceae</taxon>
        <taxon>Actinorhabdospora</taxon>
    </lineage>
</organism>
<reference evidence="1" key="1">
    <citation type="submission" date="2023-03" db="EMBL/GenBank/DDBJ databases">
        <title>Actinorhabdospora filicis NBRC 111898.</title>
        <authorList>
            <person name="Ichikawa N."/>
            <person name="Sato H."/>
            <person name="Tonouchi N."/>
        </authorList>
    </citation>
    <scope>NUCLEOTIDE SEQUENCE</scope>
    <source>
        <strain evidence="1">NBRC 111898</strain>
    </source>
</reference>
<dbReference type="AlphaFoldDB" id="A0A9W6WBE4"/>
<gene>
    <name evidence="1" type="ORF">Afil01_34570</name>
</gene>
<protein>
    <submittedName>
        <fullName evidence="1">Uncharacterized protein</fullName>
    </submittedName>
</protein>
<accession>A0A9W6WBE4</accession>
<evidence type="ECO:0000313" key="2">
    <source>
        <dbReference type="Proteomes" id="UP001165079"/>
    </source>
</evidence>
<dbReference type="EMBL" id="BSTX01000002">
    <property type="protein sequence ID" value="GLZ78650.1"/>
    <property type="molecule type" value="Genomic_DNA"/>
</dbReference>